<accession>A0A562LBA3</accession>
<dbReference type="Proteomes" id="UP000315167">
    <property type="component" value="Unassembled WGS sequence"/>
</dbReference>
<evidence type="ECO:0000313" key="3">
    <source>
        <dbReference type="Proteomes" id="UP000315167"/>
    </source>
</evidence>
<dbReference type="AlphaFoldDB" id="A0A562LBA3"/>
<keyword evidence="3" id="KW-1185">Reference proteome</keyword>
<proteinExistence type="predicted"/>
<comment type="caution">
    <text evidence="2">The sequence shown here is derived from an EMBL/GenBank/DDBJ whole genome shotgun (WGS) entry which is preliminary data.</text>
</comment>
<protein>
    <submittedName>
        <fullName evidence="2">Uncharacterized protein</fullName>
    </submittedName>
</protein>
<organism evidence="2 3">
    <name type="scientific">Luteimonas cucumeris</name>
    <dbReference type="NCBI Taxonomy" id="985012"/>
    <lineage>
        <taxon>Bacteria</taxon>
        <taxon>Pseudomonadati</taxon>
        <taxon>Pseudomonadota</taxon>
        <taxon>Gammaproteobacteria</taxon>
        <taxon>Lysobacterales</taxon>
        <taxon>Lysobacteraceae</taxon>
        <taxon>Luteimonas</taxon>
    </lineage>
</organism>
<name>A0A562LBA3_9GAMM</name>
<evidence type="ECO:0000313" key="2">
    <source>
        <dbReference type="EMBL" id="TWI04846.1"/>
    </source>
</evidence>
<dbReference type="EMBL" id="VLKN01000002">
    <property type="protein sequence ID" value="TWI04846.1"/>
    <property type="molecule type" value="Genomic_DNA"/>
</dbReference>
<dbReference type="RefSeq" id="WP_158635277.1">
    <property type="nucleotide sequence ID" value="NZ_VLKN01000002.1"/>
</dbReference>
<gene>
    <name evidence="2" type="ORF">IP90_00986</name>
</gene>
<sequence length="46" mass="5307">MNDLLQRLERDFVEQMAGTTPPVQFPPQPQPPMPVPVWPKQEGHEL</sequence>
<feature type="region of interest" description="Disordered" evidence="1">
    <location>
        <begin position="18"/>
        <end position="46"/>
    </location>
</feature>
<reference evidence="2 3" key="1">
    <citation type="journal article" date="2015" name="Stand. Genomic Sci.">
        <title>Genomic Encyclopedia of Bacterial and Archaeal Type Strains, Phase III: the genomes of soil and plant-associated and newly described type strains.</title>
        <authorList>
            <person name="Whitman W.B."/>
            <person name="Woyke T."/>
            <person name="Klenk H.P."/>
            <person name="Zhou Y."/>
            <person name="Lilburn T.G."/>
            <person name="Beck B.J."/>
            <person name="De Vos P."/>
            <person name="Vandamme P."/>
            <person name="Eisen J.A."/>
            <person name="Garrity G."/>
            <person name="Hugenholtz P."/>
            <person name="Kyrpides N.C."/>
        </authorList>
    </citation>
    <scope>NUCLEOTIDE SEQUENCE [LARGE SCALE GENOMIC DNA]</scope>
    <source>
        <strain evidence="2 3">CGMCC 1.10821</strain>
    </source>
</reference>
<evidence type="ECO:0000256" key="1">
    <source>
        <dbReference type="SAM" id="MobiDB-lite"/>
    </source>
</evidence>
<feature type="compositionally biased region" description="Pro residues" evidence="1">
    <location>
        <begin position="23"/>
        <end position="37"/>
    </location>
</feature>